<sequence>MTATARNIDEVEVSLDARRQALELRQEQLEGEHEAAALAAAEGDDNATKRVPAIKQELRELQDELTALDAACRALDRRKHDQRINERVAAVKTAEQAIPGACRSLQASWSKLESAFAEVGAAWADVKEVAQATNSHARACQQPGVMPNRIETRNDIALDALAGLAGKLLFIATQDEIEPNGVRYGNSPVVPEEVRERINTILEAIQRNAVMHSARSVKAIRE</sequence>
<protein>
    <submittedName>
        <fullName evidence="2">Uncharacterized protein</fullName>
    </submittedName>
</protein>
<gene>
    <name evidence="2" type="ORF">Psest_4410</name>
</gene>
<accession>L0GU89</accession>
<dbReference type="HOGENOM" id="CLU_1244465_0_0_6"/>
<reference evidence="2 3" key="1">
    <citation type="submission" date="2011-10" db="EMBL/GenBank/DDBJ databases">
        <title>Complete sequence of plasmid 2 of Pseudomonas stutzeri RCH2.</title>
        <authorList>
            <consortium name="US DOE Joint Genome Institute"/>
            <person name="Lucas S."/>
            <person name="Han J."/>
            <person name="Lapidus A."/>
            <person name="Cheng J.-F."/>
            <person name="Goodwin L."/>
            <person name="Pitluck S."/>
            <person name="Peters L."/>
            <person name="Ovchinnikova G."/>
            <person name="Zeytun A."/>
            <person name="Lu M."/>
            <person name="Detter J.C."/>
            <person name="Han C."/>
            <person name="Tapia R."/>
            <person name="Land M."/>
            <person name="Hauser L."/>
            <person name="Kyrpides N."/>
            <person name="Ivanova N."/>
            <person name="Pagani I."/>
            <person name="Chakraborty R."/>
            <person name="Arkin A."/>
            <person name="Dehal P."/>
            <person name="Wall J."/>
            <person name="Hazen T."/>
            <person name="Woyke T."/>
        </authorList>
    </citation>
    <scope>NUCLEOTIDE SEQUENCE [LARGE SCALE GENOMIC DNA]</scope>
    <source>
        <strain evidence="2 3">RCH2</strain>
        <plasmid evidence="3">Plasmid pPSEST02</plasmid>
    </source>
</reference>
<dbReference type="EMBL" id="CP003073">
    <property type="protein sequence ID" value="AGA88874.1"/>
    <property type="molecule type" value="Genomic_DNA"/>
</dbReference>
<keyword evidence="2" id="KW-0614">Plasmid</keyword>
<dbReference type="Proteomes" id="UP000010820">
    <property type="component" value="Plasmid pPSEST02"/>
</dbReference>
<organism evidence="2 3">
    <name type="scientific">Stutzerimonas stutzeri RCH2</name>
    <dbReference type="NCBI Taxonomy" id="644801"/>
    <lineage>
        <taxon>Bacteria</taxon>
        <taxon>Pseudomonadati</taxon>
        <taxon>Pseudomonadota</taxon>
        <taxon>Gammaproteobacteria</taxon>
        <taxon>Pseudomonadales</taxon>
        <taxon>Pseudomonadaceae</taxon>
        <taxon>Stutzerimonas</taxon>
    </lineage>
</organism>
<evidence type="ECO:0000256" key="1">
    <source>
        <dbReference type="SAM" id="Coils"/>
    </source>
</evidence>
<keyword evidence="1" id="KW-0175">Coiled coil</keyword>
<geneLocation type="plasmid" evidence="2 3">
    <name>pPSEST02</name>
</geneLocation>
<evidence type="ECO:0000313" key="3">
    <source>
        <dbReference type="Proteomes" id="UP000010820"/>
    </source>
</evidence>
<dbReference type="AlphaFoldDB" id="L0GU89"/>
<dbReference type="PATRIC" id="fig|644801.3.peg.4305"/>
<dbReference type="KEGG" id="psh:Psest_4410"/>
<dbReference type="RefSeq" id="WP_015279024.1">
    <property type="nucleotide sequence ID" value="NC_019938.1"/>
</dbReference>
<proteinExistence type="predicted"/>
<name>L0GU89_STUST</name>
<evidence type="ECO:0000313" key="2">
    <source>
        <dbReference type="EMBL" id="AGA88874.1"/>
    </source>
</evidence>
<feature type="coiled-coil region" evidence="1">
    <location>
        <begin position="19"/>
        <end position="78"/>
    </location>
</feature>